<keyword evidence="3" id="KW-1185">Reference proteome</keyword>
<proteinExistence type="predicted"/>
<gene>
    <name evidence="2" type="ORF">TIFTF001_020180</name>
</gene>
<evidence type="ECO:0000313" key="2">
    <source>
        <dbReference type="EMBL" id="GMN51023.1"/>
    </source>
</evidence>
<sequence length="155" mass="17310">MNWIFSIEVFGFLFYNPSFPSPATVTSVSSLTVQAGVDRSRPLHFPSTNPDRPFPISTSSLATRSSAAVEQSRYEVAVEEISLSHESLLGCAIRELHRNRKLSQEPRRCRSNHVVAVRDNAGGTFAREDDITGEEDGGDRGERRKGRGSFRIFEH</sequence>
<organism evidence="2 3">
    <name type="scientific">Ficus carica</name>
    <name type="common">Common fig</name>
    <dbReference type="NCBI Taxonomy" id="3494"/>
    <lineage>
        <taxon>Eukaryota</taxon>
        <taxon>Viridiplantae</taxon>
        <taxon>Streptophyta</taxon>
        <taxon>Embryophyta</taxon>
        <taxon>Tracheophyta</taxon>
        <taxon>Spermatophyta</taxon>
        <taxon>Magnoliopsida</taxon>
        <taxon>eudicotyledons</taxon>
        <taxon>Gunneridae</taxon>
        <taxon>Pentapetalae</taxon>
        <taxon>rosids</taxon>
        <taxon>fabids</taxon>
        <taxon>Rosales</taxon>
        <taxon>Moraceae</taxon>
        <taxon>Ficeae</taxon>
        <taxon>Ficus</taxon>
    </lineage>
</organism>
<accession>A0AA88D9L0</accession>
<evidence type="ECO:0000313" key="3">
    <source>
        <dbReference type="Proteomes" id="UP001187192"/>
    </source>
</evidence>
<feature type="region of interest" description="Disordered" evidence="1">
    <location>
        <begin position="126"/>
        <end position="155"/>
    </location>
</feature>
<comment type="caution">
    <text evidence="2">The sequence shown here is derived from an EMBL/GenBank/DDBJ whole genome shotgun (WGS) entry which is preliminary data.</text>
</comment>
<reference evidence="2" key="1">
    <citation type="submission" date="2023-07" db="EMBL/GenBank/DDBJ databases">
        <title>draft genome sequence of fig (Ficus carica).</title>
        <authorList>
            <person name="Takahashi T."/>
            <person name="Nishimura K."/>
        </authorList>
    </citation>
    <scope>NUCLEOTIDE SEQUENCE</scope>
</reference>
<protein>
    <submittedName>
        <fullName evidence="2">Uncharacterized protein</fullName>
    </submittedName>
</protein>
<name>A0AA88D9L0_FICCA</name>
<dbReference type="Proteomes" id="UP001187192">
    <property type="component" value="Unassembled WGS sequence"/>
</dbReference>
<dbReference type="EMBL" id="BTGU01000036">
    <property type="protein sequence ID" value="GMN51023.1"/>
    <property type="molecule type" value="Genomic_DNA"/>
</dbReference>
<dbReference type="AlphaFoldDB" id="A0AA88D9L0"/>
<evidence type="ECO:0000256" key="1">
    <source>
        <dbReference type="SAM" id="MobiDB-lite"/>
    </source>
</evidence>